<evidence type="ECO:0000256" key="3">
    <source>
        <dbReference type="ARBA" id="ARBA00022553"/>
    </source>
</evidence>
<evidence type="ECO:0000313" key="12">
    <source>
        <dbReference type="EMBL" id="EDV37066.1"/>
    </source>
</evidence>
<dbReference type="EMBL" id="CH902619">
    <property type="protein sequence ID" value="EDV37066.1"/>
    <property type="molecule type" value="Genomic_DNA"/>
</dbReference>
<feature type="compositionally biased region" description="Acidic residues" evidence="10">
    <location>
        <begin position="240"/>
        <end position="249"/>
    </location>
</feature>
<dbReference type="InterPro" id="IPR001171">
    <property type="entry name" value="ERG24_DHCR-like"/>
</dbReference>
<dbReference type="OMA" id="HSSWHRY"/>
<keyword evidence="5 11" id="KW-1133">Transmembrane helix</keyword>
<feature type="transmembrane region" description="Helical" evidence="11">
    <location>
        <begin position="576"/>
        <end position="595"/>
    </location>
</feature>
<feature type="compositionally biased region" description="Polar residues" evidence="10">
    <location>
        <begin position="204"/>
        <end position="213"/>
    </location>
</feature>
<dbReference type="EMBL" id="CH902619">
    <property type="protein sequence ID" value="KPU76591.1"/>
    <property type="molecule type" value="Genomic_DNA"/>
</dbReference>
<comment type="similarity">
    <text evidence="2">Belongs to the ERG4/ERG24 family.</text>
</comment>
<name>B3MJ00_DROAN</name>
<comment type="subcellular location">
    <subcellularLocation>
        <location evidence="1">Nucleus inner membrane</location>
        <topology evidence="1">Multi-pass membrane protein</topology>
    </subcellularLocation>
</comment>
<proteinExistence type="inferred from homology"/>
<dbReference type="Gene3D" id="1.20.120.1630">
    <property type="match status" value="1"/>
</dbReference>
<dbReference type="GO" id="GO:0016628">
    <property type="term" value="F:oxidoreductase activity, acting on the CH-CH group of donors, NAD or NADP as acceptor"/>
    <property type="evidence" value="ECO:0007669"/>
    <property type="project" value="InterPro"/>
</dbReference>
<organism evidence="12 14">
    <name type="scientific">Drosophila ananassae</name>
    <name type="common">Fruit fly</name>
    <dbReference type="NCBI Taxonomy" id="7217"/>
    <lineage>
        <taxon>Eukaryota</taxon>
        <taxon>Metazoa</taxon>
        <taxon>Ecdysozoa</taxon>
        <taxon>Arthropoda</taxon>
        <taxon>Hexapoda</taxon>
        <taxon>Insecta</taxon>
        <taxon>Pterygota</taxon>
        <taxon>Neoptera</taxon>
        <taxon>Endopterygota</taxon>
        <taxon>Diptera</taxon>
        <taxon>Brachycera</taxon>
        <taxon>Muscomorpha</taxon>
        <taxon>Ephydroidea</taxon>
        <taxon>Drosophilidae</taxon>
        <taxon>Drosophila</taxon>
        <taxon>Sophophora</taxon>
    </lineage>
</organism>
<dbReference type="AlphaFoldDB" id="B3MJ00"/>
<feature type="transmembrane region" description="Helical" evidence="11">
    <location>
        <begin position="366"/>
        <end position="385"/>
    </location>
</feature>
<dbReference type="PANTHER" id="PTHR21257">
    <property type="entry name" value="DELTA(14)-STEROL REDUCTASE"/>
    <property type="match status" value="1"/>
</dbReference>
<dbReference type="STRING" id="7217.B3MJ00"/>
<dbReference type="HOGENOM" id="CLU_392461_0_0_1"/>
<dbReference type="Proteomes" id="UP000007801">
    <property type="component" value="Unassembled WGS sequence"/>
</dbReference>
<evidence type="ECO:0000313" key="13">
    <source>
        <dbReference type="EMBL" id="KPU76591.1"/>
    </source>
</evidence>
<dbReference type="GO" id="GO:0005521">
    <property type="term" value="F:lamin binding"/>
    <property type="evidence" value="ECO:0007669"/>
    <property type="project" value="EnsemblMetazoa"/>
</dbReference>
<feature type="compositionally biased region" description="Polar residues" evidence="10">
    <location>
        <begin position="52"/>
        <end position="64"/>
    </location>
</feature>
<feature type="region of interest" description="Disordered" evidence="10">
    <location>
        <begin position="1"/>
        <end position="183"/>
    </location>
</feature>
<dbReference type="SMR" id="B3MJ00"/>
<reference evidence="12 14" key="1">
    <citation type="journal article" date="2007" name="Nature">
        <title>Evolution of genes and genomes on the Drosophila phylogeny.</title>
        <authorList>
            <consortium name="Drosophila 12 Genomes Consortium"/>
            <person name="Clark A.G."/>
            <person name="Eisen M.B."/>
            <person name="Smith D.R."/>
            <person name="Bergman C.M."/>
            <person name="Oliver B."/>
            <person name="Markow T.A."/>
            <person name="Kaufman T.C."/>
            <person name="Kellis M."/>
            <person name="Gelbart W."/>
            <person name="Iyer V.N."/>
            <person name="Pollard D.A."/>
            <person name="Sackton T.B."/>
            <person name="Larracuente A.M."/>
            <person name="Singh N.D."/>
            <person name="Abad J.P."/>
            <person name="Abt D.N."/>
            <person name="Adryan B."/>
            <person name="Aguade M."/>
            <person name="Akashi H."/>
            <person name="Anderson W.W."/>
            <person name="Aquadro C.F."/>
            <person name="Ardell D.H."/>
            <person name="Arguello R."/>
            <person name="Artieri C.G."/>
            <person name="Barbash D.A."/>
            <person name="Barker D."/>
            <person name="Barsanti P."/>
            <person name="Batterham P."/>
            <person name="Batzoglou S."/>
            <person name="Begun D."/>
            <person name="Bhutkar A."/>
            <person name="Blanco E."/>
            <person name="Bosak S.A."/>
            <person name="Bradley R.K."/>
            <person name="Brand A.D."/>
            <person name="Brent M.R."/>
            <person name="Brooks A.N."/>
            <person name="Brown R.H."/>
            <person name="Butlin R.K."/>
            <person name="Caggese C."/>
            <person name="Calvi B.R."/>
            <person name="Bernardo de Carvalho A."/>
            <person name="Caspi A."/>
            <person name="Castrezana S."/>
            <person name="Celniker S.E."/>
            <person name="Chang J.L."/>
            <person name="Chapple C."/>
            <person name="Chatterji S."/>
            <person name="Chinwalla A."/>
            <person name="Civetta A."/>
            <person name="Clifton S.W."/>
            <person name="Comeron J.M."/>
            <person name="Costello J.C."/>
            <person name="Coyne J.A."/>
            <person name="Daub J."/>
            <person name="David R.G."/>
            <person name="Delcher A.L."/>
            <person name="Delehaunty K."/>
            <person name="Do C.B."/>
            <person name="Ebling H."/>
            <person name="Edwards K."/>
            <person name="Eickbush T."/>
            <person name="Evans J.D."/>
            <person name="Filipski A."/>
            <person name="Findeiss S."/>
            <person name="Freyhult E."/>
            <person name="Fulton L."/>
            <person name="Fulton R."/>
            <person name="Garcia A.C."/>
            <person name="Gardiner A."/>
            <person name="Garfield D.A."/>
            <person name="Garvin B.E."/>
            <person name="Gibson G."/>
            <person name="Gilbert D."/>
            <person name="Gnerre S."/>
            <person name="Godfrey J."/>
            <person name="Good R."/>
            <person name="Gotea V."/>
            <person name="Gravely B."/>
            <person name="Greenberg A.J."/>
            <person name="Griffiths-Jones S."/>
            <person name="Gross S."/>
            <person name="Guigo R."/>
            <person name="Gustafson E.A."/>
            <person name="Haerty W."/>
            <person name="Hahn M.W."/>
            <person name="Halligan D.L."/>
            <person name="Halpern A.L."/>
            <person name="Halter G.M."/>
            <person name="Han M.V."/>
            <person name="Heger A."/>
            <person name="Hillier L."/>
            <person name="Hinrichs A.S."/>
            <person name="Holmes I."/>
            <person name="Hoskins R.A."/>
            <person name="Hubisz M.J."/>
            <person name="Hultmark D."/>
            <person name="Huntley M.A."/>
            <person name="Jaffe D.B."/>
            <person name="Jagadeeshan S."/>
            <person name="Jeck W.R."/>
            <person name="Johnson J."/>
            <person name="Jones C.D."/>
            <person name="Jordan W.C."/>
            <person name="Karpen G.H."/>
            <person name="Kataoka E."/>
            <person name="Keightley P.D."/>
            <person name="Kheradpour P."/>
            <person name="Kirkness E.F."/>
            <person name="Koerich L.B."/>
            <person name="Kristiansen K."/>
            <person name="Kudrna D."/>
            <person name="Kulathinal R.J."/>
            <person name="Kumar S."/>
            <person name="Kwok R."/>
            <person name="Lander E."/>
            <person name="Langley C.H."/>
            <person name="Lapoint R."/>
            <person name="Lazzaro B.P."/>
            <person name="Lee S.J."/>
            <person name="Levesque L."/>
            <person name="Li R."/>
            <person name="Lin C.F."/>
            <person name="Lin M.F."/>
            <person name="Lindblad-Toh K."/>
            <person name="Llopart A."/>
            <person name="Long M."/>
            <person name="Low L."/>
            <person name="Lozovsky E."/>
            <person name="Lu J."/>
            <person name="Luo M."/>
            <person name="Machado C.A."/>
            <person name="Makalowski W."/>
            <person name="Marzo M."/>
            <person name="Matsuda M."/>
            <person name="Matzkin L."/>
            <person name="McAllister B."/>
            <person name="McBride C.S."/>
            <person name="McKernan B."/>
            <person name="McKernan K."/>
            <person name="Mendez-Lago M."/>
            <person name="Minx P."/>
            <person name="Mollenhauer M.U."/>
            <person name="Montooth K."/>
            <person name="Mount S.M."/>
            <person name="Mu X."/>
            <person name="Myers E."/>
            <person name="Negre B."/>
            <person name="Newfeld S."/>
            <person name="Nielsen R."/>
            <person name="Noor M.A."/>
            <person name="O'Grady P."/>
            <person name="Pachter L."/>
            <person name="Papaceit M."/>
            <person name="Parisi M.J."/>
            <person name="Parisi M."/>
            <person name="Parts L."/>
            <person name="Pedersen J.S."/>
            <person name="Pesole G."/>
            <person name="Phillippy A.M."/>
            <person name="Ponting C.P."/>
            <person name="Pop M."/>
            <person name="Porcelli D."/>
            <person name="Powell J.R."/>
            <person name="Prohaska S."/>
            <person name="Pruitt K."/>
            <person name="Puig M."/>
            <person name="Quesneville H."/>
            <person name="Ram K.R."/>
            <person name="Rand D."/>
            <person name="Rasmussen M.D."/>
            <person name="Reed L.K."/>
            <person name="Reenan R."/>
            <person name="Reily A."/>
            <person name="Remington K.A."/>
            <person name="Rieger T.T."/>
            <person name="Ritchie M.G."/>
            <person name="Robin C."/>
            <person name="Rogers Y.H."/>
            <person name="Rohde C."/>
            <person name="Rozas J."/>
            <person name="Rubenfield M.J."/>
            <person name="Ruiz A."/>
            <person name="Russo S."/>
            <person name="Salzberg S.L."/>
            <person name="Sanchez-Gracia A."/>
            <person name="Saranga D.J."/>
            <person name="Sato H."/>
            <person name="Schaeffer S.W."/>
            <person name="Schatz M.C."/>
            <person name="Schlenke T."/>
            <person name="Schwartz R."/>
            <person name="Segarra C."/>
            <person name="Singh R.S."/>
            <person name="Sirot L."/>
            <person name="Sirota M."/>
            <person name="Sisneros N.B."/>
            <person name="Smith C.D."/>
            <person name="Smith T.F."/>
            <person name="Spieth J."/>
            <person name="Stage D.E."/>
            <person name="Stark A."/>
            <person name="Stephan W."/>
            <person name="Strausberg R.L."/>
            <person name="Strempel S."/>
            <person name="Sturgill D."/>
            <person name="Sutton G."/>
            <person name="Sutton G.G."/>
            <person name="Tao W."/>
            <person name="Teichmann S."/>
            <person name="Tobari Y.N."/>
            <person name="Tomimura Y."/>
            <person name="Tsolas J.M."/>
            <person name="Valente V.L."/>
            <person name="Venter E."/>
            <person name="Venter J.C."/>
            <person name="Vicario S."/>
            <person name="Vieira F.G."/>
            <person name="Vilella A.J."/>
            <person name="Villasante A."/>
            <person name="Walenz B."/>
            <person name="Wang J."/>
            <person name="Wasserman M."/>
            <person name="Watts T."/>
            <person name="Wilson D."/>
            <person name="Wilson R.K."/>
            <person name="Wing R.A."/>
            <person name="Wolfner M.F."/>
            <person name="Wong A."/>
            <person name="Wong G.K."/>
            <person name="Wu C.I."/>
            <person name="Wu G."/>
            <person name="Yamamoto D."/>
            <person name="Yang H.P."/>
            <person name="Yang S.P."/>
            <person name="Yorke J.A."/>
            <person name="Yoshida K."/>
            <person name="Zdobnov E."/>
            <person name="Zhang P."/>
            <person name="Zhang Y."/>
            <person name="Zimin A.V."/>
            <person name="Baldwin J."/>
            <person name="Abdouelleil A."/>
            <person name="Abdulkadir J."/>
            <person name="Abebe A."/>
            <person name="Abera B."/>
            <person name="Abreu J."/>
            <person name="Acer S.C."/>
            <person name="Aftuck L."/>
            <person name="Alexander A."/>
            <person name="An P."/>
            <person name="Anderson E."/>
            <person name="Anderson S."/>
            <person name="Arachi H."/>
            <person name="Azer M."/>
            <person name="Bachantsang P."/>
            <person name="Barry A."/>
            <person name="Bayul T."/>
            <person name="Berlin A."/>
            <person name="Bessette D."/>
            <person name="Bloom T."/>
            <person name="Blye J."/>
            <person name="Boguslavskiy L."/>
            <person name="Bonnet C."/>
            <person name="Boukhgalter B."/>
            <person name="Bourzgui I."/>
            <person name="Brown A."/>
            <person name="Cahill P."/>
            <person name="Channer S."/>
            <person name="Cheshatsang Y."/>
            <person name="Chuda L."/>
            <person name="Citroen M."/>
            <person name="Collymore A."/>
            <person name="Cooke P."/>
            <person name="Costello M."/>
            <person name="D'Aco K."/>
            <person name="Daza R."/>
            <person name="De Haan G."/>
            <person name="DeGray S."/>
            <person name="DeMaso C."/>
            <person name="Dhargay N."/>
            <person name="Dooley K."/>
            <person name="Dooley E."/>
            <person name="Doricent M."/>
            <person name="Dorje P."/>
            <person name="Dorjee K."/>
            <person name="Dupes A."/>
            <person name="Elong R."/>
            <person name="Falk J."/>
            <person name="Farina A."/>
            <person name="Faro S."/>
            <person name="Ferguson D."/>
            <person name="Fisher S."/>
            <person name="Foley C.D."/>
            <person name="Franke A."/>
            <person name="Friedrich D."/>
            <person name="Gadbois L."/>
            <person name="Gearin G."/>
            <person name="Gearin C.R."/>
            <person name="Giannoukos G."/>
            <person name="Goode T."/>
            <person name="Graham J."/>
            <person name="Grandbois E."/>
            <person name="Grewal S."/>
            <person name="Gyaltsen K."/>
            <person name="Hafez N."/>
            <person name="Hagos B."/>
            <person name="Hall J."/>
            <person name="Henson C."/>
            <person name="Hollinger A."/>
            <person name="Honan T."/>
            <person name="Huard M.D."/>
            <person name="Hughes L."/>
            <person name="Hurhula B."/>
            <person name="Husby M.E."/>
            <person name="Kamat A."/>
            <person name="Kanga B."/>
            <person name="Kashin S."/>
            <person name="Khazanovich D."/>
            <person name="Kisner P."/>
            <person name="Lance K."/>
            <person name="Lara M."/>
            <person name="Lee W."/>
            <person name="Lennon N."/>
            <person name="Letendre F."/>
            <person name="LeVine R."/>
            <person name="Lipovsky A."/>
            <person name="Liu X."/>
            <person name="Liu J."/>
            <person name="Liu S."/>
            <person name="Lokyitsang T."/>
            <person name="Lokyitsang Y."/>
            <person name="Lubonja R."/>
            <person name="Lui A."/>
            <person name="MacDonald P."/>
            <person name="Magnisalis V."/>
            <person name="Maru K."/>
            <person name="Matthews C."/>
            <person name="McCusker W."/>
            <person name="McDonough S."/>
            <person name="Mehta T."/>
            <person name="Meldrim J."/>
            <person name="Meneus L."/>
            <person name="Mihai O."/>
            <person name="Mihalev A."/>
            <person name="Mihova T."/>
            <person name="Mittelman R."/>
            <person name="Mlenga V."/>
            <person name="Montmayeur A."/>
            <person name="Mulrain L."/>
            <person name="Navidi A."/>
            <person name="Naylor J."/>
            <person name="Negash T."/>
            <person name="Nguyen T."/>
            <person name="Nguyen N."/>
            <person name="Nicol R."/>
            <person name="Norbu C."/>
            <person name="Norbu N."/>
            <person name="Novod N."/>
            <person name="O'Neill B."/>
            <person name="Osman S."/>
            <person name="Markiewicz E."/>
            <person name="Oyono O.L."/>
            <person name="Patti C."/>
            <person name="Phunkhang P."/>
            <person name="Pierre F."/>
            <person name="Priest M."/>
            <person name="Raghuraman S."/>
            <person name="Rege F."/>
            <person name="Reyes R."/>
            <person name="Rise C."/>
            <person name="Rogov P."/>
            <person name="Ross K."/>
            <person name="Ryan E."/>
            <person name="Settipalli S."/>
            <person name="Shea T."/>
            <person name="Sherpa N."/>
            <person name="Shi L."/>
            <person name="Shih D."/>
            <person name="Sparrow T."/>
            <person name="Spaulding J."/>
            <person name="Stalker J."/>
            <person name="Stange-Thomann N."/>
            <person name="Stavropoulos S."/>
            <person name="Stone C."/>
            <person name="Strader C."/>
            <person name="Tesfaye S."/>
            <person name="Thomson T."/>
            <person name="Thoulutsang Y."/>
            <person name="Thoulutsang D."/>
            <person name="Topham K."/>
            <person name="Topping I."/>
            <person name="Tsamla T."/>
            <person name="Vassiliev H."/>
            <person name="Vo A."/>
            <person name="Wangchuk T."/>
            <person name="Wangdi T."/>
            <person name="Weiand M."/>
            <person name="Wilkinson J."/>
            <person name="Wilson A."/>
            <person name="Yadav S."/>
            <person name="Young G."/>
            <person name="Yu Q."/>
            <person name="Zembek L."/>
            <person name="Zhong D."/>
            <person name="Zimmer A."/>
            <person name="Zwirko Z."/>
            <person name="Jaffe D.B."/>
            <person name="Alvarez P."/>
            <person name="Brockman W."/>
            <person name="Butler J."/>
            <person name="Chin C."/>
            <person name="Gnerre S."/>
            <person name="Grabherr M."/>
            <person name="Kleber M."/>
            <person name="Mauceli E."/>
            <person name="MacCallum I."/>
        </authorList>
    </citation>
    <scope>NUCLEOTIDE SEQUENCE [LARGE SCALE GENOMIC DNA]</scope>
    <source>
        <strain evidence="12">TSC#14024-0371.13</strain>
        <strain evidence="14">Tucson 14024-0371.13</strain>
    </source>
</reference>
<evidence type="ECO:0000256" key="2">
    <source>
        <dbReference type="ARBA" id="ARBA00005402"/>
    </source>
</evidence>
<dbReference type="PANTHER" id="PTHR21257:SF55">
    <property type="entry name" value="DELTA(14)-STEROL REDUCTASE LBR"/>
    <property type="match status" value="1"/>
</dbReference>
<dbReference type="eggNOG" id="KOG1435">
    <property type="taxonomic scope" value="Eukaryota"/>
</dbReference>
<reference evidence="12" key="2">
    <citation type="journal article" date="2008" name="Bioinformatics">
        <title>Assembly reconciliation.</title>
        <authorList>
            <person name="Zimin A.V."/>
            <person name="Smith D.R."/>
            <person name="Sutton G."/>
            <person name="Yorke J.A."/>
        </authorList>
    </citation>
    <scope>NUCLEOTIDE SEQUENCE</scope>
    <source>
        <strain evidence="12">TSC#14024-0371.13</strain>
    </source>
</reference>
<evidence type="ECO:0000256" key="8">
    <source>
        <dbReference type="ARBA" id="ARBA00023170"/>
    </source>
</evidence>
<evidence type="ECO:0000256" key="5">
    <source>
        <dbReference type="ARBA" id="ARBA00022989"/>
    </source>
</evidence>
<evidence type="ECO:0000256" key="10">
    <source>
        <dbReference type="SAM" id="MobiDB-lite"/>
    </source>
</evidence>
<dbReference type="GO" id="GO:0003677">
    <property type="term" value="F:DNA binding"/>
    <property type="evidence" value="ECO:0007669"/>
    <property type="project" value="UniProtKB-KW"/>
</dbReference>
<feature type="transmembrane region" description="Helical" evidence="11">
    <location>
        <begin position="464"/>
        <end position="483"/>
    </location>
</feature>
<evidence type="ECO:0000256" key="9">
    <source>
        <dbReference type="ARBA" id="ARBA00023242"/>
    </source>
</evidence>
<accession>B3MJ00</accession>
<feature type="transmembrane region" description="Helical" evidence="11">
    <location>
        <begin position="397"/>
        <end position="417"/>
    </location>
</feature>
<dbReference type="FunFam" id="1.20.120.1630:FF:000013">
    <property type="entry name" value="Lamin-B receptor-like Protein"/>
    <property type="match status" value="1"/>
</dbReference>
<dbReference type="GO" id="GO:0005637">
    <property type="term" value="C:nuclear inner membrane"/>
    <property type="evidence" value="ECO:0007669"/>
    <property type="project" value="UniProtKB-SubCell"/>
</dbReference>
<keyword evidence="7 11" id="KW-0472">Membrane</keyword>
<dbReference type="Pfam" id="PF01222">
    <property type="entry name" value="ERG4_ERG24"/>
    <property type="match status" value="2"/>
</dbReference>
<keyword evidence="9" id="KW-0539">Nucleus</keyword>
<reference evidence="12" key="3">
    <citation type="submission" date="2015-10" db="EMBL/GenBank/DDBJ databases">
        <authorList>
            <consortium name="FlyBase"/>
        </authorList>
    </citation>
    <scope>NUCLEOTIDE SEQUENCE</scope>
    <source>
        <strain evidence="12">TSC#14024-0371.13</strain>
    </source>
</reference>
<dbReference type="FunCoup" id="B3MJ00">
    <property type="interactions" value="590"/>
</dbReference>
<evidence type="ECO:0000256" key="4">
    <source>
        <dbReference type="ARBA" id="ARBA00022692"/>
    </source>
</evidence>
<feature type="transmembrane region" description="Helical" evidence="11">
    <location>
        <begin position="334"/>
        <end position="354"/>
    </location>
</feature>
<feature type="compositionally biased region" description="Low complexity" evidence="10">
    <location>
        <begin position="118"/>
        <end position="167"/>
    </location>
</feature>
<evidence type="ECO:0000256" key="7">
    <source>
        <dbReference type="ARBA" id="ARBA00023136"/>
    </source>
</evidence>
<dbReference type="GO" id="GO:0003682">
    <property type="term" value="F:chromatin binding"/>
    <property type="evidence" value="ECO:0007669"/>
    <property type="project" value="EnsemblMetazoa"/>
</dbReference>
<sequence>MERRLRRPRRTDELAPAASASASAAPLSTQPSLLPVTRRAGSLTAAVASAPSGISTRTRTSPSRNKGPAAAPPSPELGPRTRRSSRPRSSVGPITGSSLPVKAPAKVPTPIREVPEISSPGRLSASSLPLALTTNTSSRAPNKSLNTSSVNSNNFSSTTTTTSTTTTERIEIRAEGDSEVDTDSIRKRITERLRRSVSKTISNLAGTPVTNTEEGSRYSRSVSRSVYDDEKSSKRSYSTGEEEEDEDLEEEQFRSFNATRQSATPAEISCRQVKAPQEFGGWLGAFLLLLLVPTAVYYLSWSCTARNSCQFKSLNPAILLDWNYLSRQVFQTRVVGAFAAYQVVVFLLVALLPGRRVHLTRETYKFNSLGVAVTLLIAGGIAEYLKYPVVTFILRHYLRFCIYGLVGAFVAAAWSYWRVDTAKYNVLRQTLTNDYGRSGSFVVDFALGRQLNPKWLGRVDWKQFYYRLSLVSTLLYAACYIYQTLVWPQKPQLTEEGYLHVARYYWNNVNYDPGTLLSASCLVIYVLDAIIFEHHLSSSFELQHEGYGCLLLLRYAATPYLLTAVTKYFYEQRVPISCWYAPLGVVALLALGLLLKRFSCAYKYKYRLNSQSPIFANIETIHTYQGSRLLLAGTWGWVRQPNYLGDILALLALAAPLALRPAWPPLLGLSLIVILLLHRATRANARNQARYHSSWHRYSSQVRHYILPRIY</sequence>
<dbReference type="OrthoDB" id="5326588at2759"/>
<feature type="region of interest" description="Disordered" evidence="10">
    <location>
        <begin position="204"/>
        <end position="249"/>
    </location>
</feature>
<dbReference type="GeneID" id="6496109"/>
<keyword evidence="3" id="KW-0597">Phosphoprotein</keyword>
<keyword evidence="8" id="KW-0675">Receptor</keyword>
<feature type="compositionally biased region" description="Low complexity" evidence="10">
    <location>
        <begin position="14"/>
        <end position="35"/>
    </location>
</feature>
<dbReference type="CTD" id="3930"/>
<keyword evidence="4 11" id="KW-0812">Transmembrane</keyword>
<evidence type="ECO:0000256" key="11">
    <source>
        <dbReference type="SAM" id="Phobius"/>
    </source>
</evidence>
<gene>
    <name evidence="12" type="primary">Dana\GF13267</name>
    <name evidence="12" type="synonym">dana_GLEANR_13281</name>
    <name evidence="12" type="ORF">GF13267</name>
</gene>
<evidence type="ECO:0000256" key="6">
    <source>
        <dbReference type="ARBA" id="ARBA00023125"/>
    </source>
</evidence>
<keyword evidence="14" id="KW-1185">Reference proteome</keyword>
<evidence type="ECO:0000313" key="14">
    <source>
        <dbReference type="Proteomes" id="UP000007801"/>
    </source>
</evidence>
<keyword evidence="6" id="KW-0238">DNA-binding</keyword>
<dbReference type="GO" id="GO:0016126">
    <property type="term" value="P:sterol biosynthetic process"/>
    <property type="evidence" value="ECO:0007669"/>
    <property type="project" value="InterPro"/>
</dbReference>
<dbReference type="KEGG" id="dan:6496109"/>
<evidence type="ECO:0000256" key="1">
    <source>
        <dbReference type="ARBA" id="ARBA00004473"/>
    </source>
</evidence>
<feature type="transmembrane region" description="Helical" evidence="11">
    <location>
        <begin position="279"/>
        <end position="299"/>
    </location>
</feature>
<protein>
    <submittedName>
        <fullName evidence="12">Uncharacterized protein, isoform A</fullName>
    </submittedName>
    <submittedName>
        <fullName evidence="13">Uncharacterized protein, isoform B</fullName>
    </submittedName>
</protein>